<dbReference type="SUPFAM" id="SSF51197">
    <property type="entry name" value="Clavaminate synthase-like"/>
    <property type="match status" value="2"/>
</dbReference>
<dbReference type="Gene3D" id="2.60.120.620">
    <property type="entry name" value="q2cbj1_9rhob like domain"/>
    <property type="match status" value="1"/>
</dbReference>
<comment type="caution">
    <text evidence="3">The sequence shown here is derived from an EMBL/GenBank/DDBJ whole genome shotgun (WGS) entry which is preliminary data.</text>
</comment>
<dbReference type="Gene3D" id="2.60.120.590">
    <property type="entry name" value="Alpha-ketoglutarate-dependent dioxygenase AlkB-like"/>
    <property type="match status" value="1"/>
</dbReference>
<name>A0A812L5G7_9DINO</name>
<dbReference type="Pfam" id="PF05721">
    <property type="entry name" value="PhyH"/>
    <property type="match status" value="1"/>
</dbReference>
<organism evidence="3 4">
    <name type="scientific">Symbiodinium natans</name>
    <dbReference type="NCBI Taxonomy" id="878477"/>
    <lineage>
        <taxon>Eukaryota</taxon>
        <taxon>Sar</taxon>
        <taxon>Alveolata</taxon>
        <taxon>Dinophyceae</taxon>
        <taxon>Suessiales</taxon>
        <taxon>Symbiodiniaceae</taxon>
        <taxon>Symbiodinium</taxon>
    </lineage>
</organism>
<evidence type="ECO:0000256" key="1">
    <source>
        <dbReference type="ARBA" id="ARBA00001962"/>
    </source>
</evidence>
<sequence length="442" mass="49223">MADPAPTPPRQDVRHYQNEGWVVPQARLDADYIERLRQCLEEVMAQNPDIRPERLVSAHTEERGAEGVQGSTEFLALARHPTLLEAVAQLAGGDLGLWGCQIFCKPGGDGMEVPMHQDGEYWPIKPLATVTAWVALDRSDKENGCLRVVPKSHASKCIFEHETSNKDGLVLTRTIKDSALSPLPEPVDVELEPGQFSLHDVFLVHGSNANKSSRRRAGVAFRYMPTTSLLERDSTDVPQGGYTIDWKNRPIFLLSGQDRSAGRNTYSVLPPVLALPPGFAATAAAVAPSTWQELQRWLQEDTSIPWERAIEGRRVAQWGVRYDYDKQEVDLTPVASIPPKLRELLPQVGPGFTQCIINEYGPADGIPWHVDDLVFGPEILVFVFGEARPLRLRRTDSETSMCVDIGHLWSYSFQGESRYGWQHSIPEGLGNRLSVTFRSLAA</sequence>
<protein>
    <recommendedName>
        <fullName evidence="2">Fe2OG dioxygenase domain-containing protein</fullName>
    </recommendedName>
</protein>
<dbReference type="PANTHER" id="PTHR20883:SF48">
    <property type="entry name" value="ECTOINE DIOXYGENASE"/>
    <property type="match status" value="1"/>
</dbReference>
<accession>A0A812L5G7</accession>
<reference evidence="3" key="1">
    <citation type="submission" date="2021-02" db="EMBL/GenBank/DDBJ databases">
        <authorList>
            <person name="Dougan E. K."/>
            <person name="Rhodes N."/>
            <person name="Thang M."/>
            <person name="Chan C."/>
        </authorList>
    </citation>
    <scope>NUCLEOTIDE SEQUENCE</scope>
</reference>
<dbReference type="EMBL" id="CAJNDS010000868">
    <property type="protein sequence ID" value="CAE7238448.1"/>
    <property type="molecule type" value="Genomic_DNA"/>
</dbReference>
<dbReference type="GO" id="GO:0046872">
    <property type="term" value="F:metal ion binding"/>
    <property type="evidence" value="ECO:0007669"/>
    <property type="project" value="UniProtKB-ARBA"/>
</dbReference>
<dbReference type="InterPro" id="IPR008775">
    <property type="entry name" value="Phytyl_CoA_dOase-like"/>
</dbReference>
<evidence type="ECO:0000313" key="3">
    <source>
        <dbReference type="EMBL" id="CAE7238448.1"/>
    </source>
</evidence>
<dbReference type="InterPro" id="IPR005123">
    <property type="entry name" value="Oxoglu/Fe-dep_dioxygenase_dom"/>
</dbReference>
<evidence type="ECO:0000259" key="2">
    <source>
        <dbReference type="PROSITE" id="PS51471"/>
    </source>
</evidence>
<dbReference type="Pfam" id="PF13532">
    <property type="entry name" value="2OG-FeII_Oxy_2"/>
    <property type="match status" value="1"/>
</dbReference>
<evidence type="ECO:0000313" key="4">
    <source>
        <dbReference type="Proteomes" id="UP000604046"/>
    </source>
</evidence>
<comment type="cofactor">
    <cofactor evidence="1">
        <name>Fe cation</name>
        <dbReference type="ChEBI" id="CHEBI:24875"/>
    </cofactor>
</comment>
<keyword evidence="4" id="KW-1185">Reference proteome</keyword>
<proteinExistence type="predicted"/>
<dbReference type="PROSITE" id="PS51471">
    <property type="entry name" value="FE2OG_OXY"/>
    <property type="match status" value="1"/>
</dbReference>
<feature type="domain" description="Fe2OG dioxygenase" evidence="2">
    <location>
        <begin position="351"/>
        <end position="441"/>
    </location>
</feature>
<dbReference type="InterPro" id="IPR027450">
    <property type="entry name" value="AlkB-like"/>
</dbReference>
<dbReference type="Proteomes" id="UP000604046">
    <property type="component" value="Unassembled WGS sequence"/>
</dbReference>
<gene>
    <name evidence="3" type="ORF">SNAT2548_LOCUS10487</name>
</gene>
<dbReference type="PANTHER" id="PTHR20883">
    <property type="entry name" value="PHYTANOYL-COA DIOXYGENASE DOMAIN CONTAINING 1"/>
    <property type="match status" value="1"/>
</dbReference>
<dbReference type="AlphaFoldDB" id="A0A812L5G7"/>
<dbReference type="GO" id="GO:0016491">
    <property type="term" value="F:oxidoreductase activity"/>
    <property type="evidence" value="ECO:0007669"/>
    <property type="project" value="UniProtKB-ARBA"/>
</dbReference>
<dbReference type="InterPro" id="IPR037151">
    <property type="entry name" value="AlkB-like_sf"/>
</dbReference>
<dbReference type="OrthoDB" id="445007at2759"/>